<feature type="region of interest" description="Disordered" evidence="1">
    <location>
        <begin position="90"/>
        <end position="113"/>
    </location>
</feature>
<protein>
    <submittedName>
        <fullName evidence="2">Uncharacterized protein</fullName>
    </submittedName>
</protein>
<evidence type="ECO:0000313" key="2">
    <source>
        <dbReference type="EMBL" id="KAJ9608556.1"/>
    </source>
</evidence>
<accession>A0AA38X843</accession>
<evidence type="ECO:0000256" key="1">
    <source>
        <dbReference type="SAM" id="MobiDB-lite"/>
    </source>
</evidence>
<proteinExistence type="predicted"/>
<dbReference type="EMBL" id="JAPDRK010000010">
    <property type="protein sequence ID" value="KAJ9608556.1"/>
    <property type="molecule type" value="Genomic_DNA"/>
</dbReference>
<gene>
    <name evidence="2" type="ORF">H2200_007544</name>
</gene>
<dbReference type="AlphaFoldDB" id="A0AA38X843"/>
<comment type="caution">
    <text evidence="2">The sequence shown here is derived from an EMBL/GenBank/DDBJ whole genome shotgun (WGS) entry which is preliminary data.</text>
</comment>
<dbReference type="Proteomes" id="UP001172673">
    <property type="component" value="Unassembled WGS sequence"/>
</dbReference>
<sequence>MQNHPRLKVDSVRCPEILPYQLVRDGDMWYHTVQLPQDTVEGIYDSMRDRGVQCPEDGRVILTKEISGARQFHTKQEAITSLRAFVNVREDSSGSSTVSKKAPTASSTPDAPAKRQKTFNLYIEKDDDLSFWSIVVTIQG</sequence>
<name>A0AA38X843_9EURO</name>
<evidence type="ECO:0000313" key="3">
    <source>
        <dbReference type="Proteomes" id="UP001172673"/>
    </source>
</evidence>
<reference evidence="2" key="1">
    <citation type="submission" date="2022-10" db="EMBL/GenBank/DDBJ databases">
        <title>Culturing micro-colonial fungi from biological soil crusts in the Mojave desert and describing Neophaeococcomyces mojavensis, and introducing the new genera and species Taxawa tesnikishii.</title>
        <authorList>
            <person name="Kurbessoian T."/>
            <person name="Stajich J.E."/>
        </authorList>
    </citation>
    <scope>NUCLEOTIDE SEQUENCE</scope>
    <source>
        <strain evidence="2">TK_41</strain>
    </source>
</reference>
<feature type="compositionally biased region" description="Low complexity" evidence="1">
    <location>
        <begin position="102"/>
        <end position="111"/>
    </location>
</feature>
<keyword evidence="3" id="KW-1185">Reference proteome</keyword>
<organism evidence="2 3">
    <name type="scientific">Cladophialophora chaetospira</name>
    <dbReference type="NCBI Taxonomy" id="386627"/>
    <lineage>
        <taxon>Eukaryota</taxon>
        <taxon>Fungi</taxon>
        <taxon>Dikarya</taxon>
        <taxon>Ascomycota</taxon>
        <taxon>Pezizomycotina</taxon>
        <taxon>Eurotiomycetes</taxon>
        <taxon>Chaetothyriomycetidae</taxon>
        <taxon>Chaetothyriales</taxon>
        <taxon>Herpotrichiellaceae</taxon>
        <taxon>Cladophialophora</taxon>
    </lineage>
</organism>